<dbReference type="EMBL" id="CP111025">
    <property type="protein sequence ID" value="WAR26196.1"/>
    <property type="molecule type" value="Genomic_DNA"/>
</dbReference>
<dbReference type="InterPro" id="IPR009030">
    <property type="entry name" value="Growth_fac_rcpt_cys_sf"/>
</dbReference>
<evidence type="ECO:0000313" key="2">
    <source>
        <dbReference type="Proteomes" id="UP001164746"/>
    </source>
</evidence>
<gene>
    <name evidence="1" type="ORF">MAR_011900</name>
</gene>
<protein>
    <submittedName>
        <fullName evidence="1">Uncharacterized protein</fullName>
    </submittedName>
</protein>
<sequence length="214" mass="22920">MREATAPERSKATCPAGTVSNTHGMINVLIKYYCEIGSNRSTEHLCPAGSYCPAGSPAPTPCPAVTLSNTQGMINVRPRVHFVILGNTVTIQVVGNLYVTTLHTHAPIGLHCPLGTGTLAPCLPRYYTNLAQQDSCLICSPGFYCFPEEVVIHRRVTLSARRVSTAPRHMVETGPGALKAPFPMFSGLTTSDCQQCLGGKHCDVTNLTAPRGRL</sequence>
<accession>A0ABY7FZL6</accession>
<dbReference type="PANTHER" id="PTHR46104:SF1">
    <property type="entry name" value="GENE 9195-RELATED"/>
    <property type="match status" value="1"/>
</dbReference>
<keyword evidence="2" id="KW-1185">Reference proteome</keyword>
<name>A0ABY7FZL6_MYAAR</name>
<dbReference type="Proteomes" id="UP001164746">
    <property type="component" value="Chromosome 14"/>
</dbReference>
<reference evidence="1" key="1">
    <citation type="submission" date="2022-11" db="EMBL/GenBank/DDBJ databases">
        <title>Centuries of genome instability and evolution in soft-shell clam transmissible cancer (bioRxiv).</title>
        <authorList>
            <person name="Hart S.F.M."/>
            <person name="Yonemitsu M.A."/>
            <person name="Giersch R.M."/>
            <person name="Beal B.F."/>
            <person name="Arriagada G."/>
            <person name="Davis B.W."/>
            <person name="Ostrander E.A."/>
            <person name="Goff S.P."/>
            <person name="Metzger M.J."/>
        </authorList>
    </citation>
    <scope>NUCLEOTIDE SEQUENCE</scope>
    <source>
        <strain evidence="1">MELC-2E11</strain>
        <tissue evidence="1">Siphon/mantle</tissue>
    </source>
</reference>
<organism evidence="1 2">
    <name type="scientific">Mya arenaria</name>
    <name type="common">Soft-shell clam</name>
    <dbReference type="NCBI Taxonomy" id="6604"/>
    <lineage>
        <taxon>Eukaryota</taxon>
        <taxon>Metazoa</taxon>
        <taxon>Spiralia</taxon>
        <taxon>Lophotrochozoa</taxon>
        <taxon>Mollusca</taxon>
        <taxon>Bivalvia</taxon>
        <taxon>Autobranchia</taxon>
        <taxon>Heteroconchia</taxon>
        <taxon>Euheterodonta</taxon>
        <taxon>Imparidentia</taxon>
        <taxon>Neoheterodontei</taxon>
        <taxon>Myida</taxon>
        <taxon>Myoidea</taxon>
        <taxon>Myidae</taxon>
        <taxon>Mya</taxon>
    </lineage>
</organism>
<dbReference type="SUPFAM" id="SSF57184">
    <property type="entry name" value="Growth factor receptor domain"/>
    <property type="match status" value="1"/>
</dbReference>
<dbReference type="PANTHER" id="PTHR46104">
    <property type="entry name" value="GENE 9195-RELATED-RELATED"/>
    <property type="match status" value="1"/>
</dbReference>
<evidence type="ECO:0000313" key="1">
    <source>
        <dbReference type="EMBL" id="WAR26196.1"/>
    </source>
</evidence>
<proteinExistence type="predicted"/>